<accession>A0AAD9Z1P3</accession>
<feature type="transmembrane region" description="Helical" evidence="14">
    <location>
        <begin position="57"/>
        <end position="77"/>
    </location>
</feature>
<dbReference type="PANTHER" id="PTHR14969:SF13">
    <property type="entry name" value="AT30094P"/>
    <property type="match status" value="1"/>
</dbReference>
<dbReference type="GO" id="GO:0047874">
    <property type="term" value="F:dolichyldiphosphatase activity"/>
    <property type="evidence" value="ECO:0007669"/>
    <property type="project" value="UniProtKB-EC"/>
</dbReference>
<sequence length="169" mass="19263">MNGKGYGMPSSHAQFLSYFALSLSLFLLLRHKPPPPSQSSSHSRPYSHTPLNLPQKLFLSFSTFVLAAAVAASRIYLNYHTPTQVAVGCMAGVVSGAMWFAVTEVLRREGWVEWGVDSWVGRMGRWRDLVVEEDLAEAGWRVWEERRIRRLAQREGKRSMNGVEKKKRR</sequence>
<evidence type="ECO:0000256" key="6">
    <source>
        <dbReference type="ARBA" id="ARBA00022692"/>
    </source>
</evidence>
<evidence type="ECO:0000256" key="8">
    <source>
        <dbReference type="ARBA" id="ARBA00022824"/>
    </source>
</evidence>
<evidence type="ECO:0000256" key="4">
    <source>
        <dbReference type="ARBA" id="ARBA00012508"/>
    </source>
</evidence>
<evidence type="ECO:0000256" key="12">
    <source>
        <dbReference type="ARBA" id="ARBA00030292"/>
    </source>
</evidence>
<gene>
    <name evidence="16" type="ORF">OEA41_009034</name>
</gene>
<dbReference type="Proteomes" id="UP001276659">
    <property type="component" value="Unassembled WGS sequence"/>
</dbReference>
<dbReference type="EMBL" id="JASNWA010000009">
    <property type="protein sequence ID" value="KAK3169650.1"/>
    <property type="molecule type" value="Genomic_DNA"/>
</dbReference>
<evidence type="ECO:0000313" key="16">
    <source>
        <dbReference type="EMBL" id="KAK3169650.1"/>
    </source>
</evidence>
<evidence type="ECO:0000256" key="7">
    <source>
        <dbReference type="ARBA" id="ARBA00022801"/>
    </source>
</evidence>
<dbReference type="InterPro" id="IPR036938">
    <property type="entry name" value="PAP2/HPO_sf"/>
</dbReference>
<comment type="pathway">
    <text evidence="2">Protein modification; protein glycosylation.</text>
</comment>
<keyword evidence="10 14" id="KW-0472">Membrane</keyword>
<evidence type="ECO:0000256" key="11">
    <source>
        <dbReference type="ARBA" id="ARBA00024907"/>
    </source>
</evidence>
<evidence type="ECO:0000256" key="10">
    <source>
        <dbReference type="ARBA" id="ARBA00023136"/>
    </source>
</evidence>
<keyword evidence="8" id="KW-0256">Endoplasmic reticulum</keyword>
<name>A0AAD9Z1P3_9LECA</name>
<evidence type="ECO:0000256" key="9">
    <source>
        <dbReference type="ARBA" id="ARBA00022989"/>
    </source>
</evidence>
<evidence type="ECO:0000259" key="15">
    <source>
        <dbReference type="Pfam" id="PF01569"/>
    </source>
</evidence>
<dbReference type="Gene3D" id="1.20.144.10">
    <property type="entry name" value="Phosphatidic acid phosphatase type 2/haloperoxidase"/>
    <property type="match status" value="1"/>
</dbReference>
<protein>
    <recommendedName>
        <fullName evidence="5">Dolichyldiphosphatase 1</fullName>
        <ecNumber evidence="4">3.6.1.43</ecNumber>
    </recommendedName>
    <alternativeName>
        <fullName evidence="12">Dolichyl pyrophosphate phosphatase 1</fullName>
    </alternativeName>
</protein>
<keyword evidence="17" id="KW-1185">Reference proteome</keyword>
<evidence type="ECO:0000256" key="14">
    <source>
        <dbReference type="SAM" id="Phobius"/>
    </source>
</evidence>
<proteinExistence type="inferred from homology"/>
<comment type="caution">
    <text evidence="16">The sequence shown here is derived from an EMBL/GenBank/DDBJ whole genome shotgun (WGS) entry which is preliminary data.</text>
</comment>
<keyword evidence="6 14" id="KW-0812">Transmembrane</keyword>
<dbReference type="FunFam" id="1.20.144.10:FF:000003">
    <property type="entry name" value="Dolichyldiphosphatase 1"/>
    <property type="match status" value="1"/>
</dbReference>
<dbReference type="GO" id="GO:0005789">
    <property type="term" value="C:endoplasmic reticulum membrane"/>
    <property type="evidence" value="ECO:0007669"/>
    <property type="project" value="UniProtKB-SubCell"/>
</dbReference>
<feature type="transmembrane region" description="Helical" evidence="14">
    <location>
        <begin position="12"/>
        <end position="29"/>
    </location>
</feature>
<keyword evidence="7" id="KW-0378">Hydrolase</keyword>
<dbReference type="EC" id="3.6.1.43" evidence="4"/>
<dbReference type="PANTHER" id="PTHR14969">
    <property type="entry name" value="SPHINGOSINE-1-PHOSPHATE PHOSPHOHYDROLASE"/>
    <property type="match status" value="1"/>
</dbReference>
<dbReference type="AlphaFoldDB" id="A0AAD9Z1P3"/>
<comment type="function">
    <text evidence="11">Required for efficient N-glycosylation. Necessary for maintaining optimal levels of dolichol-linked oligosaccharides. Hydrolyzes dolichyl pyrophosphate at a very high rate and dolichyl monophosphate at a much lower rate. Does not act on phosphatidate.</text>
</comment>
<evidence type="ECO:0000256" key="3">
    <source>
        <dbReference type="ARBA" id="ARBA00005518"/>
    </source>
</evidence>
<evidence type="ECO:0000256" key="2">
    <source>
        <dbReference type="ARBA" id="ARBA00004922"/>
    </source>
</evidence>
<dbReference type="InterPro" id="IPR000326">
    <property type="entry name" value="PAP2/HPO"/>
</dbReference>
<keyword evidence="9 14" id="KW-1133">Transmembrane helix</keyword>
<evidence type="ECO:0000256" key="5">
    <source>
        <dbReference type="ARBA" id="ARBA00014821"/>
    </source>
</evidence>
<reference evidence="16" key="1">
    <citation type="submission" date="2022-11" db="EMBL/GenBank/DDBJ databases">
        <title>Chromosomal genome sequence assembly and mating type (MAT) locus characterization of the leprose asexual lichenized fungus Lepraria neglecta (Nyl.) Erichsen.</title>
        <authorList>
            <person name="Allen J.L."/>
            <person name="Pfeffer B."/>
        </authorList>
    </citation>
    <scope>NUCLEOTIDE SEQUENCE</scope>
    <source>
        <strain evidence="16">Allen 5258</strain>
    </source>
</reference>
<dbReference type="SUPFAM" id="SSF48317">
    <property type="entry name" value="Acid phosphatase/Vanadium-dependent haloperoxidase"/>
    <property type="match status" value="1"/>
</dbReference>
<organism evidence="16 17">
    <name type="scientific">Lepraria neglecta</name>
    <dbReference type="NCBI Taxonomy" id="209136"/>
    <lineage>
        <taxon>Eukaryota</taxon>
        <taxon>Fungi</taxon>
        <taxon>Dikarya</taxon>
        <taxon>Ascomycota</taxon>
        <taxon>Pezizomycotina</taxon>
        <taxon>Lecanoromycetes</taxon>
        <taxon>OSLEUM clade</taxon>
        <taxon>Lecanoromycetidae</taxon>
        <taxon>Lecanorales</taxon>
        <taxon>Lecanorineae</taxon>
        <taxon>Stereocaulaceae</taxon>
        <taxon>Lepraria</taxon>
    </lineage>
</organism>
<comment type="catalytic activity">
    <reaction evidence="13">
        <text>a di-trans,poly-cis-dolichyl diphosphate + H2O = a di-trans,poly-cis-dolichyl phosphate + phosphate + H(+)</text>
        <dbReference type="Rhea" id="RHEA:14385"/>
        <dbReference type="Rhea" id="RHEA-COMP:19498"/>
        <dbReference type="Rhea" id="RHEA-COMP:19506"/>
        <dbReference type="ChEBI" id="CHEBI:15377"/>
        <dbReference type="ChEBI" id="CHEBI:15378"/>
        <dbReference type="ChEBI" id="CHEBI:43474"/>
        <dbReference type="ChEBI" id="CHEBI:57497"/>
        <dbReference type="ChEBI" id="CHEBI:57683"/>
        <dbReference type="EC" id="3.6.1.43"/>
    </reaction>
</comment>
<comment type="subcellular location">
    <subcellularLocation>
        <location evidence="1">Endoplasmic reticulum membrane</location>
        <topology evidence="1">Multi-pass membrane protein</topology>
    </subcellularLocation>
</comment>
<dbReference type="GO" id="GO:0042392">
    <property type="term" value="F:sphingosine-1-phosphate phosphatase activity"/>
    <property type="evidence" value="ECO:0007669"/>
    <property type="project" value="TreeGrafter"/>
</dbReference>
<evidence type="ECO:0000256" key="13">
    <source>
        <dbReference type="ARBA" id="ARBA00047349"/>
    </source>
</evidence>
<evidence type="ECO:0000313" key="17">
    <source>
        <dbReference type="Proteomes" id="UP001276659"/>
    </source>
</evidence>
<comment type="similarity">
    <text evidence="3">Belongs to the dolichyldiphosphatase family.</text>
</comment>
<evidence type="ECO:0000256" key="1">
    <source>
        <dbReference type="ARBA" id="ARBA00004477"/>
    </source>
</evidence>
<feature type="domain" description="Phosphatidic acid phosphatase type 2/haloperoxidase" evidence="15">
    <location>
        <begin position="5"/>
        <end position="103"/>
    </location>
</feature>
<feature type="transmembrane region" description="Helical" evidence="14">
    <location>
        <begin position="83"/>
        <end position="102"/>
    </location>
</feature>
<dbReference type="Pfam" id="PF01569">
    <property type="entry name" value="PAP2"/>
    <property type="match status" value="1"/>
</dbReference>